<keyword evidence="1" id="KW-0347">Helicase</keyword>
<dbReference type="InterPro" id="IPR027417">
    <property type="entry name" value="P-loop_NTPase"/>
</dbReference>
<dbReference type="KEGG" id="mtm:MYCTH_2049301"/>
<dbReference type="SMART" id="SM00487">
    <property type="entry name" value="DEXDc"/>
    <property type="match status" value="1"/>
</dbReference>
<evidence type="ECO:0000313" key="4">
    <source>
        <dbReference type="EMBL" id="AEO55384.1"/>
    </source>
</evidence>
<dbReference type="OMA" id="HVIDMVA"/>
<evidence type="ECO:0000259" key="3">
    <source>
        <dbReference type="PROSITE" id="PS51194"/>
    </source>
</evidence>
<dbReference type="CDD" id="cd18799">
    <property type="entry name" value="SF2_C_EcoAI-like"/>
    <property type="match status" value="1"/>
</dbReference>
<evidence type="ECO:0000313" key="5">
    <source>
        <dbReference type="Proteomes" id="UP000007322"/>
    </source>
</evidence>
<dbReference type="GO" id="GO:0070125">
    <property type="term" value="P:mitochondrial translational elongation"/>
    <property type="evidence" value="ECO:0007669"/>
    <property type="project" value="TreeGrafter"/>
</dbReference>
<dbReference type="HOGENOM" id="CLU_014765_0_0_1"/>
<evidence type="ECO:0008006" key="6">
    <source>
        <dbReference type="Google" id="ProtNLM"/>
    </source>
</evidence>
<accession>G2Q4U5</accession>
<keyword evidence="1" id="KW-0067">ATP-binding</keyword>
<dbReference type="GO" id="GO:0016787">
    <property type="term" value="F:hydrolase activity"/>
    <property type="evidence" value="ECO:0007669"/>
    <property type="project" value="InterPro"/>
</dbReference>
<dbReference type="PANTHER" id="PTHR47396:SF1">
    <property type="entry name" value="ATP-DEPENDENT HELICASE IRC3-RELATED"/>
    <property type="match status" value="1"/>
</dbReference>
<dbReference type="InterPro" id="IPR001650">
    <property type="entry name" value="Helicase_C-like"/>
</dbReference>
<feature type="domain" description="Helicase ATP-binding" evidence="2">
    <location>
        <begin position="139"/>
        <end position="302"/>
    </location>
</feature>
<dbReference type="SUPFAM" id="SSF52540">
    <property type="entry name" value="P-loop containing nucleoside triphosphate hydrolases"/>
    <property type="match status" value="1"/>
</dbReference>
<dbReference type="Proteomes" id="UP000007322">
    <property type="component" value="Chromosome 1"/>
</dbReference>
<dbReference type="OrthoDB" id="16911at2759"/>
<evidence type="ECO:0000256" key="1">
    <source>
        <dbReference type="ARBA" id="ARBA00022806"/>
    </source>
</evidence>
<keyword evidence="1" id="KW-0378">Hydrolase</keyword>
<dbReference type="GO" id="GO:0032042">
    <property type="term" value="P:mitochondrial DNA metabolic process"/>
    <property type="evidence" value="ECO:0007669"/>
    <property type="project" value="TreeGrafter"/>
</dbReference>
<dbReference type="PROSITE" id="PS51192">
    <property type="entry name" value="HELICASE_ATP_BIND_1"/>
    <property type="match status" value="1"/>
</dbReference>
<dbReference type="Gene3D" id="3.40.50.300">
    <property type="entry name" value="P-loop containing nucleotide triphosphate hydrolases"/>
    <property type="match status" value="2"/>
</dbReference>
<dbReference type="Pfam" id="PF00271">
    <property type="entry name" value="Helicase_C"/>
    <property type="match status" value="1"/>
</dbReference>
<dbReference type="Pfam" id="PF04851">
    <property type="entry name" value="ResIII"/>
    <property type="match status" value="1"/>
</dbReference>
<dbReference type="InParanoid" id="G2Q4U5"/>
<dbReference type="GO" id="GO:0061749">
    <property type="term" value="F:forked DNA-dependent helicase activity"/>
    <property type="evidence" value="ECO:0007669"/>
    <property type="project" value="TreeGrafter"/>
</dbReference>
<protein>
    <recommendedName>
        <fullName evidence="6">DEAD/DEAH box helicase-like protein</fullName>
    </recommendedName>
</protein>
<dbReference type="PROSITE" id="PS51194">
    <property type="entry name" value="HELICASE_CTER"/>
    <property type="match status" value="1"/>
</dbReference>
<keyword evidence="5" id="KW-1185">Reference proteome</keyword>
<dbReference type="InterPro" id="IPR014001">
    <property type="entry name" value="Helicase_ATP-bd"/>
</dbReference>
<dbReference type="STRING" id="573729.G2Q4U5"/>
<dbReference type="FunCoup" id="G2Q4U5">
    <property type="interactions" value="15"/>
</dbReference>
<sequence length="743" mass="81085">MATASAASSSAAQHAWLSSTAAGISSSATAAALPSFFFIVAVLRPPLAEAVASLSSARYSPTSRALLVRTRAAIPATSSGPRRERASKNRSFSASLQYARPICEAGSAVPSPPSPSPAATSQRLTLRDYQEECIQSVLSSLEKGQKRLGVSLATGSGKTVIFTQLIGRVKPRSEIATQTLILAHRRELVEQAARHCSRTYPDKTIELELGKLSASGTADITVASLQSILSKDRFLKFDPKRFKLVLVDEAHHIVAPGYLKVLEHLGLRTKQPDSPHLVGVSATFSRFDGLKLGAVIDEIVYHKDYVDMIGEKWLSDVIFTTVESKADLSKVKRKKGKGGSGDFDTNSLSKAVNTVELNDIVVRAWFAKAAGRKSTLVFCVDLNHVAALTQRFRHYGVDARFVTGDTPARDRAERLDAFKKGEFPVLINCGVFTEGTDIPNIDCIVLARPTRSRNLLIQMIGRGMRLHAGKQNCHIIDMVAGLETGIVTTPTLFGLDPDELVNEATADKMYELADRKEAEKAREAQARKRLTGTESTGHSYNVTFTEYDSVFDLIADTSGEKHIRSISPHSWVQVAPDRFILSGPGGTYLKLERIPDAGPEAPKYRAWEVRALPPAVSKSPYAAPREVLSAMTFTDAVHGCDKYASENYPFFIIGARLPWRKAPATEEQLKFLNKLRAADDKLSPEDVTKGKAADMITKIKHGARGRFASIEAARRRRQKSAIADELHRARKLNELVSVGPLSA</sequence>
<name>G2Q4U5_THET4</name>
<dbReference type="GO" id="GO:0005759">
    <property type="term" value="C:mitochondrial matrix"/>
    <property type="evidence" value="ECO:0007669"/>
    <property type="project" value="TreeGrafter"/>
</dbReference>
<dbReference type="GO" id="GO:0005524">
    <property type="term" value="F:ATP binding"/>
    <property type="evidence" value="ECO:0007669"/>
    <property type="project" value="InterPro"/>
</dbReference>
<dbReference type="CDD" id="cd18032">
    <property type="entry name" value="DEXHc_RE_I_III_res"/>
    <property type="match status" value="1"/>
</dbReference>
<gene>
    <name evidence="4" type="ORF">MYCTH_2049301</name>
</gene>
<dbReference type="InterPro" id="IPR006935">
    <property type="entry name" value="Helicase/UvrB_N"/>
</dbReference>
<dbReference type="AlphaFoldDB" id="G2Q4U5"/>
<dbReference type="GeneID" id="11509004"/>
<reference evidence="4 5" key="1">
    <citation type="journal article" date="2011" name="Nat. Biotechnol.">
        <title>Comparative genomic analysis of the thermophilic biomass-degrading fungi Myceliophthora thermophila and Thielavia terrestris.</title>
        <authorList>
            <person name="Berka R.M."/>
            <person name="Grigoriev I.V."/>
            <person name="Otillar R."/>
            <person name="Salamov A."/>
            <person name="Grimwood J."/>
            <person name="Reid I."/>
            <person name="Ishmael N."/>
            <person name="John T."/>
            <person name="Darmond C."/>
            <person name="Moisan M.-C."/>
            <person name="Henrissat B."/>
            <person name="Coutinho P.M."/>
            <person name="Lombard V."/>
            <person name="Natvig D.O."/>
            <person name="Lindquist E."/>
            <person name="Schmutz J."/>
            <person name="Lucas S."/>
            <person name="Harris P."/>
            <person name="Powlowski J."/>
            <person name="Bellemare A."/>
            <person name="Taylor D."/>
            <person name="Butler G."/>
            <person name="de Vries R.P."/>
            <person name="Allijn I.E."/>
            <person name="van den Brink J."/>
            <person name="Ushinsky S."/>
            <person name="Storms R."/>
            <person name="Powell A.J."/>
            <person name="Paulsen I.T."/>
            <person name="Elbourne L.D.H."/>
            <person name="Baker S.E."/>
            <person name="Magnuson J."/>
            <person name="LaBoissiere S."/>
            <person name="Clutterbuck A.J."/>
            <person name="Martinez D."/>
            <person name="Wogulis M."/>
            <person name="de Leon A.L."/>
            <person name="Rey M.W."/>
            <person name="Tsang A."/>
        </authorList>
    </citation>
    <scope>NUCLEOTIDE SEQUENCE [LARGE SCALE GENOMIC DNA]</scope>
    <source>
        <strain evidence="5">ATCC 42464 / BCRC 31852 / DSM 1799</strain>
    </source>
</reference>
<dbReference type="RefSeq" id="XP_003660629.1">
    <property type="nucleotide sequence ID" value="XM_003660581.1"/>
</dbReference>
<keyword evidence="1" id="KW-0547">Nucleotide-binding</keyword>
<dbReference type="SMART" id="SM00490">
    <property type="entry name" value="HELICc"/>
    <property type="match status" value="1"/>
</dbReference>
<dbReference type="eggNOG" id="ENOG502QT4U">
    <property type="taxonomic scope" value="Eukaryota"/>
</dbReference>
<organism evidence="4 5">
    <name type="scientific">Thermothelomyces thermophilus (strain ATCC 42464 / BCRC 31852 / DSM 1799)</name>
    <name type="common">Sporotrichum thermophile</name>
    <dbReference type="NCBI Taxonomy" id="573729"/>
    <lineage>
        <taxon>Eukaryota</taxon>
        <taxon>Fungi</taxon>
        <taxon>Dikarya</taxon>
        <taxon>Ascomycota</taxon>
        <taxon>Pezizomycotina</taxon>
        <taxon>Sordariomycetes</taxon>
        <taxon>Sordariomycetidae</taxon>
        <taxon>Sordariales</taxon>
        <taxon>Chaetomiaceae</taxon>
        <taxon>Thermothelomyces</taxon>
    </lineage>
</organism>
<dbReference type="EMBL" id="CP003002">
    <property type="protein sequence ID" value="AEO55384.1"/>
    <property type="molecule type" value="Genomic_DNA"/>
</dbReference>
<dbReference type="GO" id="GO:0036121">
    <property type="term" value="F:double-stranded DNA helicase activity"/>
    <property type="evidence" value="ECO:0007669"/>
    <property type="project" value="TreeGrafter"/>
</dbReference>
<proteinExistence type="predicted"/>
<feature type="domain" description="Helicase C-terminal" evidence="3">
    <location>
        <begin position="361"/>
        <end position="509"/>
    </location>
</feature>
<dbReference type="VEuPathDB" id="FungiDB:MYCTH_2049301"/>
<dbReference type="PANTHER" id="PTHR47396">
    <property type="entry name" value="TYPE I RESTRICTION ENZYME ECOKI R PROTEIN"/>
    <property type="match status" value="1"/>
</dbReference>
<dbReference type="GO" id="GO:0000403">
    <property type="term" value="F:Y-form DNA binding"/>
    <property type="evidence" value="ECO:0007669"/>
    <property type="project" value="TreeGrafter"/>
</dbReference>
<dbReference type="InterPro" id="IPR050742">
    <property type="entry name" value="Helicase_Restrict-Modif_Enz"/>
</dbReference>
<evidence type="ECO:0000259" key="2">
    <source>
        <dbReference type="PROSITE" id="PS51192"/>
    </source>
</evidence>